<organism evidence="2 3">
    <name type="scientific">candidate division TA06 bacterium</name>
    <dbReference type="NCBI Taxonomy" id="2250710"/>
    <lineage>
        <taxon>Bacteria</taxon>
        <taxon>Bacteria division TA06</taxon>
    </lineage>
</organism>
<evidence type="ECO:0000313" key="3">
    <source>
        <dbReference type="Proteomes" id="UP000315534"/>
    </source>
</evidence>
<comment type="caution">
    <text evidence="2">The sequence shown here is derived from an EMBL/GenBank/DDBJ whole genome shotgun (WGS) entry which is preliminary data.</text>
</comment>
<proteinExistence type="predicted"/>
<feature type="compositionally biased region" description="Basic residues" evidence="1">
    <location>
        <begin position="131"/>
        <end position="152"/>
    </location>
</feature>
<protein>
    <submittedName>
        <fullName evidence="2">Uncharacterized protein</fullName>
    </submittedName>
</protein>
<feature type="region of interest" description="Disordered" evidence="1">
    <location>
        <begin position="123"/>
        <end position="152"/>
    </location>
</feature>
<sequence length="152" mass="17854">MSHTLYFHLDYGYMDRRQWSRVLLNIGALARKWIPTTQVVDTSLMSSLNGVRQAMGDRSYPVTDYLYRFFDDLIDHMTTRKRVAKCQFCGGFFRLTRLNKKYCSLKSEDKDCGAKARDHHYYGKHKDQIRAKARNRRALQKKVGSKKIAHPS</sequence>
<dbReference type="EMBL" id="SOIP01000065">
    <property type="protein sequence ID" value="TET83075.1"/>
    <property type="molecule type" value="Genomic_DNA"/>
</dbReference>
<evidence type="ECO:0000256" key="1">
    <source>
        <dbReference type="SAM" id="MobiDB-lite"/>
    </source>
</evidence>
<dbReference type="AlphaFoldDB" id="A0A523XUZ0"/>
<reference evidence="2 3" key="1">
    <citation type="submission" date="2019-03" db="EMBL/GenBank/DDBJ databases">
        <title>Metabolic potential of uncultured bacteria and archaea associated with petroleum seepage in deep-sea sediments.</title>
        <authorList>
            <person name="Dong X."/>
            <person name="Hubert C."/>
        </authorList>
    </citation>
    <scope>NUCLEOTIDE SEQUENCE [LARGE SCALE GENOMIC DNA]</scope>
    <source>
        <strain evidence="2">E29_bin36</strain>
    </source>
</reference>
<dbReference type="Proteomes" id="UP000315534">
    <property type="component" value="Unassembled WGS sequence"/>
</dbReference>
<gene>
    <name evidence="2" type="ORF">E3J38_01110</name>
</gene>
<evidence type="ECO:0000313" key="2">
    <source>
        <dbReference type="EMBL" id="TET83075.1"/>
    </source>
</evidence>
<name>A0A523XUZ0_UNCT6</name>
<accession>A0A523XUZ0</accession>